<dbReference type="Proteomes" id="UP001500194">
    <property type="component" value="Unassembled WGS sequence"/>
</dbReference>
<sequence>MPITRRWFVRTAPLAALALAGCSSSRETGVTDLSLTNHTSSEVTVTVRVVRKDDTRVLADTVSIAVGATRTYENPVDGSTVRVSVDVENGPEGTREWTEWASDSSGLFVDIRERDVSFSVVAA</sequence>
<reference evidence="1 2" key="1">
    <citation type="journal article" date="2019" name="Int. J. Syst. Evol. Microbiol.">
        <title>The Global Catalogue of Microorganisms (GCM) 10K type strain sequencing project: providing services to taxonomists for standard genome sequencing and annotation.</title>
        <authorList>
            <consortium name="The Broad Institute Genomics Platform"/>
            <consortium name="The Broad Institute Genome Sequencing Center for Infectious Disease"/>
            <person name="Wu L."/>
            <person name="Ma J."/>
        </authorList>
    </citation>
    <scope>NUCLEOTIDE SEQUENCE [LARGE SCALE GENOMIC DNA]</scope>
    <source>
        <strain evidence="1 2">JCM 16327</strain>
    </source>
</reference>
<name>A0AAV3SYY0_9EURY</name>
<dbReference type="GeneID" id="68572264"/>
<dbReference type="PROSITE" id="PS51257">
    <property type="entry name" value="PROKAR_LIPOPROTEIN"/>
    <property type="match status" value="1"/>
</dbReference>
<organism evidence="1 2">
    <name type="scientific">Salarchaeum japonicum</name>
    <dbReference type="NCBI Taxonomy" id="555573"/>
    <lineage>
        <taxon>Archaea</taxon>
        <taxon>Methanobacteriati</taxon>
        <taxon>Methanobacteriota</taxon>
        <taxon>Stenosarchaea group</taxon>
        <taxon>Halobacteria</taxon>
        <taxon>Halobacteriales</taxon>
        <taxon>Halobacteriaceae</taxon>
    </lineage>
</organism>
<gene>
    <name evidence="1" type="ORF">GCM10009019_06180</name>
</gene>
<comment type="caution">
    <text evidence="1">The sequence shown here is derived from an EMBL/GenBank/DDBJ whole genome shotgun (WGS) entry which is preliminary data.</text>
</comment>
<dbReference type="AlphaFoldDB" id="A0AAV3SYY0"/>
<dbReference type="EMBL" id="BAAADU010000002">
    <property type="protein sequence ID" value="GAA0646597.1"/>
    <property type="molecule type" value="Genomic_DNA"/>
</dbReference>
<dbReference type="RefSeq" id="WP_227261671.1">
    <property type="nucleotide sequence ID" value="NZ_BAAADU010000002.1"/>
</dbReference>
<evidence type="ECO:0000313" key="2">
    <source>
        <dbReference type="Proteomes" id="UP001500194"/>
    </source>
</evidence>
<proteinExistence type="predicted"/>
<protein>
    <submittedName>
        <fullName evidence="1">Uncharacterized protein</fullName>
    </submittedName>
</protein>
<accession>A0AAV3SYY0</accession>
<evidence type="ECO:0000313" key="1">
    <source>
        <dbReference type="EMBL" id="GAA0646597.1"/>
    </source>
</evidence>
<keyword evidence="2" id="KW-1185">Reference proteome</keyword>